<accession>A0ABT4KQ40</accession>
<evidence type="ECO:0000313" key="3">
    <source>
        <dbReference type="Proteomes" id="UP001079430"/>
    </source>
</evidence>
<dbReference type="RefSeq" id="WP_269284139.1">
    <property type="nucleotide sequence ID" value="NZ_JAPVOI010000004.1"/>
</dbReference>
<sequence length="135" mass="13202">MKKLVLIAAAATLLAGSAIAQTNNEGKGGTATGMVGGAATGAIIGGPIGAGVGAVVGGALGGALAPPPPPVVAYVEQQPVQQSVVVQQPIAVGKPLPEAVVLTPVPENPAYAYAVVNKQRVIAEPKSRTVVQVIN</sequence>
<dbReference type="EMBL" id="JAPVOI010000004">
    <property type="protein sequence ID" value="MCZ4093027.1"/>
    <property type="molecule type" value="Genomic_DNA"/>
</dbReference>
<keyword evidence="1" id="KW-0732">Signal</keyword>
<proteinExistence type="predicted"/>
<dbReference type="Pfam" id="PF06823">
    <property type="entry name" value="DUF1236"/>
    <property type="match status" value="1"/>
</dbReference>
<dbReference type="Proteomes" id="UP001079430">
    <property type="component" value="Unassembled WGS sequence"/>
</dbReference>
<evidence type="ECO:0000313" key="2">
    <source>
        <dbReference type="EMBL" id="MCZ4093027.1"/>
    </source>
</evidence>
<organism evidence="2 3">
    <name type="scientific">Sinorhizobium psoraleae</name>
    <dbReference type="NCBI Taxonomy" id="520838"/>
    <lineage>
        <taxon>Bacteria</taxon>
        <taxon>Pseudomonadati</taxon>
        <taxon>Pseudomonadota</taxon>
        <taxon>Alphaproteobacteria</taxon>
        <taxon>Hyphomicrobiales</taxon>
        <taxon>Rhizobiaceae</taxon>
        <taxon>Sinorhizobium/Ensifer group</taxon>
        <taxon>Sinorhizobium</taxon>
    </lineage>
</organism>
<name>A0ABT4KQ40_9HYPH</name>
<dbReference type="InterPro" id="IPR009642">
    <property type="entry name" value="DUF1236"/>
</dbReference>
<feature type="chain" id="PRO_5046350481" evidence="1">
    <location>
        <begin position="21"/>
        <end position="135"/>
    </location>
</feature>
<feature type="signal peptide" evidence="1">
    <location>
        <begin position="1"/>
        <end position="20"/>
    </location>
</feature>
<gene>
    <name evidence="2" type="ORF">O3W52_24050</name>
</gene>
<evidence type="ECO:0000256" key="1">
    <source>
        <dbReference type="SAM" id="SignalP"/>
    </source>
</evidence>
<protein>
    <submittedName>
        <fullName evidence="2">DUF1236 domain-containing protein</fullName>
    </submittedName>
</protein>
<comment type="caution">
    <text evidence="2">The sequence shown here is derived from an EMBL/GenBank/DDBJ whole genome shotgun (WGS) entry which is preliminary data.</text>
</comment>
<keyword evidence="3" id="KW-1185">Reference proteome</keyword>
<reference evidence="2" key="1">
    <citation type="submission" date="2022-10" db="EMBL/GenBank/DDBJ databases">
        <title>Whole genome sequencing of three plant growth promoting bacteria isolated from Vachellia tortilis subsp. raddiana in Morocco.</title>
        <authorList>
            <person name="Hnini M."/>
            <person name="Zouagui R."/>
            <person name="Zouagui H."/>
            <person name="Chemao Elfihri M.-W."/>
            <person name="Ibrahimi A."/>
            <person name="Sbabou L."/>
            <person name="Aurag J."/>
        </authorList>
    </citation>
    <scope>NUCLEOTIDE SEQUENCE</scope>
    <source>
        <strain evidence="2">LMR678</strain>
    </source>
</reference>